<name>A0ABT5UGH4_9GAMM</name>
<feature type="region of interest" description="Disordered" evidence="1">
    <location>
        <begin position="133"/>
        <end position="153"/>
    </location>
</feature>
<organism evidence="2 3">
    <name type="scientific">Spartinivicinus poritis</name>
    <dbReference type="NCBI Taxonomy" id="2994640"/>
    <lineage>
        <taxon>Bacteria</taxon>
        <taxon>Pseudomonadati</taxon>
        <taxon>Pseudomonadota</taxon>
        <taxon>Gammaproteobacteria</taxon>
        <taxon>Oceanospirillales</taxon>
        <taxon>Zooshikellaceae</taxon>
        <taxon>Spartinivicinus</taxon>
    </lineage>
</organism>
<dbReference type="Proteomes" id="UP001528823">
    <property type="component" value="Unassembled WGS sequence"/>
</dbReference>
<proteinExistence type="predicted"/>
<dbReference type="EMBL" id="JAPMOU010000066">
    <property type="protein sequence ID" value="MDE1465490.1"/>
    <property type="molecule type" value="Genomic_DNA"/>
</dbReference>
<sequence>MVTNPTNLNGDLSVLPQSIISARVITAREILGSEVSTKEDEQLLDIINNIHLEAKKEDSSQEAKDLSALLFNQESIIWAKNNGYNSLLEASNQERRINAYKQSWSFTLNPPMLPNFKSRDQLAKEEVDRRYPSGNYELDNLRPTSGLLPRPTPTKEQVINRYKSDPNVIHRYYDQFSNYINQNLGRFVDLKVSDTLSQVKWGDRDKSFQALWKISNIQEMIPKADYIRVRGAPPLPPLRGNPLFSGNAYFFKSHNGQFGIIKPNGSLLFFPSNIPESILLPDNKPSTTAVLIGLGIKPSKDAKFIEVDKSSISVSNSGSNNTIRKVVRHNTHSYFLNQINQWKEANYNPSSLETFFKTIIPFYETIHNELYDDSYTFEFKDIAFDTADLVFTIATIGFSAIGGYKGIAAAIKVAKAGQSTSRLARTTTALRGILATVKKGSFLRTAGKELTDFVVPVFTARDVSRSLARASVTGTSNIATKLRSAVRSSDEAASLAASSSQFFQKASDEEILNRLYTNIYELKEGTVSRNITVPLIQQKIDTKASQKIPDTVFRGQIYDPTVSGLPRSHGAVDPSDKDAYLASIIQHTAKSRGSAGKVLSLSSDKFVAKRFASRRPNGRVFKIDTTKQPDQFRTVEDIIKVDGPRLVREGKIKPATLSKAIVQSLNENESEIFYLGGDIPADIIKMTSRQPTDKITTEPLLQASNEQLIQSMASFSNEASGTIVDSSRRRSNSFDSALVTITK</sequence>
<evidence type="ECO:0000313" key="3">
    <source>
        <dbReference type="Proteomes" id="UP001528823"/>
    </source>
</evidence>
<keyword evidence="3" id="KW-1185">Reference proteome</keyword>
<dbReference type="RefSeq" id="WP_274691796.1">
    <property type="nucleotide sequence ID" value="NZ_JAPMOU010000066.1"/>
</dbReference>
<evidence type="ECO:0000256" key="1">
    <source>
        <dbReference type="SAM" id="MobiDB-lite"/>
    </source>
</evidence>
<gene>
    <name evidence="2" type="ORF">ORQ98_26365</name>
</gene>
<evidence type="ECO:0000313" key="2">
    <source>
        <dbReference type="EMBL" id="MDE1465490.1"/>
    </source>
</evidence>
<comment type="caution">
    <text evidence="2">The sequence shown here is derived from an EMBL/GenBank/DDBJ whole genome shotgun (WGS) entry which is preliminary data.</text>
</comment>
<accession>A0ABT5UGH4</accession>
<reference evidence="2 3" key="1">
    <citation type="submission" date="2022-11" db="EMBL/GenBank/DDBJ databases">
        <title>Spartinivicinus poritis sp. nov., isolated from scleractinian coral Porites lutea.</title>
        <authorList>
            <person name="Zhang G."/>
            <person name="Cai L."/>
            <person name="Wei Q."/>
        </authorList>
    </citation>
    <scope>NUCLEOTIDE SEQUENCE [LARGE SCALE GENOMIC DNA]</scope>
    <source>
        <strain evidence="2 3">A2-2</strain>
    </source>
</reference>
<protein>
    <submittedName>
        <fullName evidence="2">Uncharacterized protein</fullName>
    </submittedName>
</protein>